<reference evidence="1" key="1">
    <citation type="submission" date="2020-08" db="EMBL/GenBank/DDBJ databases">
        <title>Genome public.</title>
        <authorList>
            <person name="Liu C."/>
            <person name="Sun Q."/>
        </authorList>
    </citation>
    <scope>NUCLEOTIDE SEQUENCE</scope>
    <source>
        <strain evidence="1">NSJ-44</strain>
    </source>
</reference>
<evidence type="ECO:0000313" key="2">
    <source>
        <dbReference type="Proteomes" id="UP000654279"/>
    </source>
</evidence>
<proteinExistence type="predicted"/>
<keyword evidence="2" id="KW-1185">Reference proteome</keyword>
<dbReference type="InterPro" id="IPR050583">
    <property type="entry name" value="Mycobacterial_A85_antigen"/>
</dbReference>
<dbReference type="SUPFAM" id="SSF53474">
    <property type="entry name" value="alpha/beta-Hydrolases"/>
    <property type="match status" value="1"/>
</dbReference>
<organism evidence="1 2">
    <name type="scientific">Luoshenia tenuis</name>
    <dbReference type="NCBI Taxonomy" id="2763654"/>
    <lineage>
        <taxon>Bacteria</taxon>
        <taxon>Bacillati</taxon>
        <taxon>Bacillota</taxon>
        <taxon>Clostridia</taxon>
        <taxon>Christensenellales</taxon>
        <taxon>Christensenellaceae</taxon>
        <taxon>Luoshenia</taxon>
    </lineage>
</organism>
<dbReference type="RefSeq" id="WP_249284323.1">
    <property type="nucleotide sequence ID" value="NZ_JACRSO010000001.1"/>
</dbReference>
<dbReference type="EMBL" id="JACRSO010000001">
    <property type="protein sequence ID" value="MBC8528289.1"/>
    <property type="molecule type" value="Genomic_DNA"/>
</dbReference>
<accession>A0A926HLA7</accession>
<dbReference type="InterPro" id="IPR000801">
    <property type="entry name" value="Esterase-like"/>
</dbReference>
<dbReference type="PANTHER" id="PTHR48098:SF6">
    <property type="entry name" value="FERRI-BACILLIBACTIN ESTERASE BESA"/>
    <property type="match status" value="1"/>
</dbReference>
<dbReference type="Proteomes" id="UP000654279">
    <property type="component" value="Unassembled WGS sequence"/>
</dbReference>
<comment type="caution">
    <text evidence="1">The sequence shown here is derived from an EMBL/GenBank/DDBJ whole genome shotgun (WGS) entry which is preliminary data.</text>
</comment>
<evidence type="ECO:0000313" key="1">
    <source>
        <dbReference type="EMBL" id="MBC8528289.1"/>
    </source>
</evidence>
<dbReference type="Gene3D" id="3.40.50.1820">
    <property type="entry name" value="alpha/beta hydrolase"/>
    <property type="match status" value="1"/>
</dbReference>
<sequence>MQGNLEKFDLSGRVCAVLAPRGKGPYGCALLCGLEPEQLPALAQNLPDMVLMAVQADGMRDYTPWAAPPLQADRPFTGQAQDFLDFLTGQALPALALRAPVEERPCRRLLAGYSLGGLFALWAAGQCGAFGLVASLSGSLWYDGWLRYLQDTPLQAGRIYLSLGRAEEHGGPARMRAVGEATRSSYALLSGRLGPGRVTLQWNRGGHFTGIPARWQRALCWAAPYLTNSDYGDMAPDAGPD</sequence>
<dbReference type="AlphaFoldDB" id="A0A926HLA7"/>
<name>A0A926HLA7_9FIRM</name>
<dbReference type="PANTHER" id="PTHR48098">
    <property type="entry name" value="ENTEROCHELIN ESTERASE-RELATED"/>
    <property type="match status" value="1"/>
</dbReference>
<keyword evidence="1" id="KW-0378">Hydrolase</keyword>
<dbReference type="Pfam" id="PF00756">
    <property type="entry name" value="Esterase"/>
    <property type="match status" value="1"/>
</dbReference>
<dbReference type="InterPro" id="IPR029058">
    <property type="entry name" value="AB_hydrolase_fold"/>
</dbReference>
<protein>
    <submittedName>
        <fullName evidence="1">Alpha/beta hydrolase</fullName>
    </submittedName>
</protein>
<dbReference type="GO" id="GO:0016787">
    <property type="term" value="F:hydrolase activity"/>
    <property type="evidence" value="ECO:0007669"/>
    <property type="project" value="UniProtKB-KW"/>
</dbReference>
<gene>
    <name evidence="1" type="ORF">H8699_02395</name>
</gene>